<dbReference type="InterPro" id="IPR052161">
    <property type="entry name" value="Mycobact_Acyl-CoA_DH"/>
</dbReference>
<dbReference type="SUPFAM" id="SSF56645">
    <property type="entry name" value="Acyl-CoA dehydrogenase NM domain-like"/>
    <property type="match status" value="1"/>
</dbReference>
<dbReference type="InterPro" id="IPR046373">
    <property type="entry name" value="Acyl-CoA_Oxase/DH_mid-dom_sf"/>
</dbReference>
<evidence type="ECO:0000256" key="4">
    <source>
        <dbReference type="ARBA" id="ARBA00023002"/>
    </source>
</evidence>
<dbReference type="InterPro" id="IPR037069">
    <property type="entry name" value="AcylCoA_DH/ox_N_sf"/>
</dbReference>
<organism evidence="7">
    <name type="scientific">marine metagenome</name>
    <dbReference type="NCBI Taxonomy" id="408172"/>
    <lineage>
        <taxon>unclassified sequences</taxon>
        <taxon>metagenomes</taxon>
        <taxon>ecological metagenomes</taxon>
    </lineage>
</organism>
<dbReference type="GO" id="GO:0003995">
    <property type="term" value="F:acyl-CoA dehydrogenase activity"/>
    <property type="evidence" value="ECO:0007669"/>
    <property type="project" value="InterPro"/>
</dbReference>
<evidence type="ECO:0000313" key="7">
    <source>
        <dbReference type="EMBL" id="SUZ67404.1"/>
    </source>
</evidence>
<dbReference type="GO" id="GO:0050660">
    <property type="term" value="F:flavin adenine dinucleotide binding"/>
    <property type="evidence" value="ECO:0007669"/>
    <property type="project" value="InterPro"/>
</dbReference>
<evidence type="ECO:0000256" key="3">
    <source>
        <dbReference type="ARBA" id="ARBA00022827"/>
    </source>
</evidence>
<dbReference type="InterPro" id="IPR006089">
    <property type="entry name" value="Acyl-CoA_DH_CS"/>
</dbReference>
<evidence type="ECO:0000259" key="6">
    <source>
        <dbReference type="Pfam" id="PF02771"/>
    </source>
</evidence>
<protein>
    <recommendedName>
        <fullName evidence="8">Acyl-CoA dehydrogenase</fullName>
    </recommendedName>
</protein>
<feature type="domain" description="Acyl-CoA dehydrogenase/oxidase N-terminal" evidence="6">
    <location>
        <begin position="9"/>
        <end position="122"/>
    </location>
</feature>
<evidence type="ECO:0000259" key="5">
    <source>
        <dbReference type="Pfam" id="PF02770"/>
    </source>
</evidence>
<dbReference type="FunFam" id="2.40.110.10:FF:000011">
    <property type="entry name" value="Acyl-CoA dehydrogenase FadE34"/>
    <property type="match status" value="1"/>
</dbReference>
<dbReference type="Gene3D" id="1.10.540.10">
    <property type="entry name" value="Acyl-CoA dehydrogenase/oxidase, N-terminal domain"/>
    <property type="match status" value="1"/>
</dbReference>
<dbReference type="GO" id="GO:0005886">
    <property type="term" value="C:plasma membrane"/>
    <property type="evidence" value="ECO:0007669"/>
    <property type="project" value="TreeGrafter"/>
</dbReference>
<dbReference type="PROSITE" id="PS00072">
    <property type="entry name" value="ACYL_COA_DH_1"/>
    <property type="match status" value="1"/>
</dbReference>
<comment type="cofactor">
    <cofactor evidence="1">
        <name>FAD</name>
        <dbReference type="ChEBI" id="CHEBI:57692"/>
    </cofactor>
</comment>
<keyword evidence="2" id="KW-0285">Flavoprotein</keyword>
<dbReference type="Pfam" id="PF02770">
    <property type="entry name" value="Acyl-CoA_dh_M"/>
    <property type="match status" value="1"/>
</dbReference>
<dbReference type="InterPro" id="IPR009100">
    <property type="entry name" value="AcylCoA_DH/oxidase_NM_dom_sf"/>
</dbReference>
<keyword evidence="4" id="KW-0560">Oxidoreductase</keyword>
<keyword evidence="3" id="KW-0274">FAD</keyword>
<evidence type="ECO:0000256" key="2">
    <source>
        <dbReference type="ARBA" id="ARBA00022630"/>
    </source>
</evidence>
<feature type="domain" description="Acyl-CoA oxidase/dehydrogenase middle" evidence="5">
    <location>
        <begin position="127"/>
        <end position="222"/>
    </location>
</feature>
<proteinExistence type="predicted"/>
<evidence type="ECO:0008006" key="8">
    <source>
        <dbReference type="Google" id="ProtNLM"/>
    </source>
</evidence>
<name>A0A381PLD2_9ZZZZ</name>
<dbReference type="Gene3D" id="1.20.140.10">
    <property type="entry name" value="Butyryl-CoA Dehydrogenase, subunit A, domain 3"/>
    <property type="match status" value="1"/>
</dbReference>
<dbReference type="PANTHER" id="PTHR43292">
    <property type="entry name" value="ACYL-COA DEHYDROGENASE"/>
    <property type="match status" value="1"/>
</dbReference>
<evidence type="ECO:0000256" key="1">
    <source>
        <dbReference type="ARBA" id="ARBA00001974"/>
    </source>
</evidence>
<dbReference type="AlphaFoldDB" id="A0A381PLD2"/>
<sequence>MRFTPTELTNEELDLQQEVRDFLQEELPPGSHEPCLGMAARKDKAFSLKLAERGWVGMALPKEWGGSDRTAVDRFIVVEEMLRWGAPVGHHWVGDRQTGNVILKFGTDEQRERFLPQICRGELGFSIGMSEPDSGSDLASVSTKAERATDGWIINGTKIWTSGAHENDWFVCLLRTSPMEDGNKHAGLSQLLVDLTSPGLEISPIPFLDGSHHFNEVTFNDVFVPDINVVGDLGMGWHQNTTEMAYERGGPDRWLSPFSTVEQLLREAKGSELEDTVSDLFGELVARWWGIRNLSLSVARLIDTGEAPSVESSLVKEMGTRYEQEVVEKLVHFIDLEYSPDSDSLFERLLAQCVVTFPGNTIRGGTIEILRSVASKGLKGLPA</sequence>
<dbReference type="InterPro" id="IPR013786">
    <property type="entry name" value="AcylCoA_DH/ox_N"/>
</dbReference>
<dbReference type="Pfam" id="PF02771">
    <property type="entry name" value="Acyl-CoA_dh_N"/>
    <property type="match status" value="1"/>
</dbReference>
<accession>A0A381PLD2</accession>
<dbReference type="Gene3D" id="2.40.110.10">
    <property type="entry name" value="Butyryl-CoA Dehydrogenase, subunit A, domain 2"/>
    <property type="match status" value="1"/>
</dbReference>
<reference evidence="7" key="1">
    <citation type="submission" date="2018-05" db="EMBL/GenBank/DDBJ databases">
        <authorList>
            <person name="Lanie J.A."/>
            <person name="Ng W.-L."/>
            <person name="Kazmierczak K.M."/>
            <person name="Andrzejewski T.M."/>
            <person name="Davidsen T.M."/>
            <person name="Wayne K.J."/>
            <person name="Tettelin H."/>
            <person name="Glass J.I."/>
            <person name="Rusch D."/>
            <person name="Podicherti R."/>
            <person name="Tsui H.-C.T."/>
            <person name="Winkler M.E."/>
        </authorList>
    </citation>
    <scope>NUCLEOTIDE SEQUENCE</scope>
</reference>
<dbReference type="PANTHER" id="PTHR43292:SF4">
    <property type="entry name" value="ACYL-COA DEHYDROGENASE FADE34"/>
    <property type="match status" value="1"/>
</dbReference>
<dbReference type="InterPro" id="IPR006091">
    <property type="entry name" value="Acyl-CoA_Oxase/DH_mid-dom"/>
</dbReference>
<gene>
    <name evidence="7" type="ORF">METZ01_LOCUS20258</name>
</gene>
<dbReference type="EMBL" id="UINC01001011">
    <property type="protein sequence ID" value="SUZ67404.1"/>
    <property type="molecule type" value="Genomic_DNA"/>
</dbReference>